<evidence type="ECO:0000313" key="3">
    <source>
        <dbReference type="EMBL" id="OBR68891.1"/>
    </source>
</evidence>
<dbReference type="PANTHER" id="PTHR21064:SF6">
    <property type="entry name" value="AMINOGLYCOSIDE PHOSPHOTRANSFERASE DOMAIN-CONTAINING PROTEIN"/>
    <property type="match status" value="1"/>
</dbReference>
<dbReference type="Pfam" id="PF01636">
    <property type="entry name" value="APH"/>
    <property type="match status" value="1"/>
</dbReference>
<dbReference type="InterPro" id="IPR002575">
    <property type="entry name" value="Aminoglycoside_PTrfase"/>
</dbReference>
<gene>
    <name evidence="3" type="ORF">A7K91_25750</name>
</gene>
<organism evidence="3 4">
    <name type="scientific">Paenibacillus oryzae</name>
    <dbReference type="NCBI Taxonomy" id="1844972"/>
    <lineage>
        <taxon>Bacteria</taxon>
        <taxon>Bacillati</taxon>
        <taxon>Bacillota</taxon>
        <taxon>Bacilli</taxon>
        <taxon>Bacillales</taxon>
        <taxon>Paenibacillaceae</taxon>
        <taxon>Paenibacillus</taxon>
    </lineage>
</organism>
<evidence type="ECO:0000256" key="1">
    <source>
        <dbReference type="ARBA" id="ARBA00038240"/>
    </source>
</evidence>
<dbReference type="AlphaFoldDB" id="A0A1A5YTD3"/>
<keyword evidence="4" id="KW-1185">Reference proteome</keyword>
<dbReference type="Gene3D" id="3.90.1200.10">
    <property type="match status" value="1"/>
</dbReference>
<dbReference type="EMBL" id="LYPA01000024">
    <property type="protein sequence ID" value="OBR68891.1"/>
    <property type="molecule type" value="Genomic_DNA"/>
</dbReference>
<dbReference type="OrthoDB" id="4030632at2"/>
<comment type="similarity">
    <text evidence="1">Belongs to the pseudomonas-type ThrB family.</text>
</comment>
<comment type="caution">
    <text evidence="3">The sequence shown here is derived from an EMBL/GenBank/DDBJ whole genome shotgun (WGS) entry which is preliminary data.</text>
</comment>
<protein>
    <recommendedName>
        <fullName evidence="2">Aminoglycoside phosphotransferase domain-containing protein</fullName>
    </recommendedName>
</protein>
<dbReference type="STRING" id="1844972.A7K91_25750"/>
<feature type="domain" description="Aminoglycoside phosphotransferase" evidence="2">
    <location>
        <begin position="35"/>
        <end position="260"/>
    </location>
</feature>
<dbReference type="SUPFAM" id="SSF56112">
    <property type="entry name" value="Protein kinase-like (PK-like)"/>
    <property type="match status" value="1"/>
</dbReference>
<accession>A0A1A5YTD3</accession>
<proteinExistence type="inferred from homology"/>
<evidence type="ECO:0000313" key="4">
    <source>
        <dbReference type="Proteomes" id="UP000092024"/>
    </source>
</evidence>
<name>A0A1A5YTD3_9BACL</name>
<sequence>MEVIHLKTKHWIGPDLLQNALKHYCASDPHLSYVGGLQNHVYEYKQGGGSFMLRLTPATNRTESLVQAELEWIIFLADKGVSVSKPIHSRNGRLTEAVFSPEQYFICAVFEKANGKAAEYPECLQDNDLYERLGRLTGKMHALSTSYQPQKDPRQDWSKNWFLQHIDLIPSSQAAVRASCSNLIKAVSSLPKEEGAYGLIHGDINVGNFRINEYGEITLFDFDEAQYSWFVEDIAVQLYYLVYVYGGKDGKELREEQARRFMKHFMKGYHLEHSLEEYWLKQIPLFLKLRELIVYIGAFRNWDGDEAFSGSDNQWFKDWIAESKARIENNIAIVDIWS</sequence>
<dbReference type="Proteomes" id="UP000092024">
    <property type="component" value="Unassembled WGS sequence"/>
</dbReference>
<evidence type="ECO:0000259" key="2">
    <source>
        <dbReference type="Pfam" id="PF01636"/>
    </source>
</evidence>
<dbReference type="GO" id="GO:0004413">
    <property type="term" value="F:homoserine kinase activity"/>
    <property type="evidence" value="ECO:0007669"/>
    <property type="project" value="TreeGrafter"/>
</dbReference>
<dbReference type="InterPro" id="IPR011009">
    <property type="entry name" value="Kinase-like_dom_sf"/>
</dbReference>
<dbReference type="GO" id="GO:0009088">
    <property type="term" value="P:threonine biosynthetic process"/>
    <property type="evidence" value="ECO:0007669"/>
    <property type="project" value="TreeGrafter"/>
</dbReference>
<dbReference type="PANTHER" id="PTHR21064">
    <property type="entry name" value="AMINOGLYCOSIDE PHOSPHOTRANSFERASE DOMAIN-CONTAINING PROTEIN-RELATED"/>
    <property type="match status" value="1"/>
</dbReference>
<reference evidence="3 4" key="1">
    <citation type="submission" date="2016-05" db="EMBL/GenBank/DDBJ databases">
        <title>Paenibacillus oryzae. sp. nov., isolated from the rice root.</title>
        <authorList>
            <person name="Zhang J."/>
            <person name="Zhang X."/>
        </authorList>
    </citation>
    <scope>NUCLEOTIDE SEQUENCE [LARGE SCALE GENOMIC DNA]</scope>
    <source>
        <strain evidence="3 4">1DrF-4</strain>
    </source>
</reference>
<dbReference type="InterPro" id="IPR050249">
    <property type="entry name" value="Pseudomonas-type_ThrB"/>
</dbReference>